<dbReference type="InterPro" id="IPR050570">
    <property type="entry name" value="Cell_wall_metabolism_enzyme"/>
</dbReference>
<dbReference type="Pfam" id="PF01551">
    <property type="entry name" value="Peptidase_M23"/>
    <property type="match status" value="1"/>
</dbReference>
<keyword evidence="6" id="KW-1185">Reference proteome</keyword>
<dbReference type="AlphaFoldDB" id="A0A396RNL6"/>
<accession>A0A396RNL6</accession>
<dbReference type="RefSeq" id="WP_118864756.1">
    <property type="nucleotide sequence ID" value="NZ_QWLV01000007.1"/>
</dbReference>
<feature type="domain" description="M23ase beta-sheet core" evidence="4">
    <location>
        <begin position="298"/>
        <end position="385"/>
    </location>
</feature>
<dbReference type="Gene3D" id="2.70.70.10">
    <property type="entry name" value="Glucose Permease (Domain IIA)"/>
    <property type="match status" value="1"/>
</dbReference>
<feature type="chain" id="PRO_5017390395" evidence="3">
    <location>
        <begin position="19"/>
        <end position="391"/>
    </location>
</feature>
<dbReference type="SUPFAM" id="SSF51261">
    <property type="entry name" value="Duplicated hybrid motif"/>
    <property type="match status" value="1"/>
</dbReference>
<dbReference type="GO" id="GO:0004222">
    <property type="term" value="F:metalloendopeptidase activity"/>
    <property type="evidence" value="ECO:0007669"/>
    <property type="project" value="TreeGrafter"/>
</dbReference>
<feature type="signal peptide" evidence="3">
    <location>
        <begin position="1"/>
        <end position="18"/>
    </location>
</feature>
<dbReference type="InterPro" id="IPR016047">
    <property type="entry name" value="M23ase_b-sheet_dom"/>
</dbReference>
<dbReference type="Proteomes" id="UP000266693">
    <property type="component" value="Unassembled WGS sequence"/>
</dbReference>
<dbReference type="OrthoDB" id="9809144at2"/>
<dbReference type="EMBL" id="QWLV01000007">
    <property type="protein sequence ID" value="RHW16782.1"/>
    <property type="molecule type" value="Genomic_DNA"/>
</dbReference>
<dbReference type="PANTHER" id="PTHR21666:SF270">
    <property type="entry name" value="MUREIN HYDROLASE ACTIVATOR ENVC"/>
    <property type="match status" value="1"/>
</dbReference>
<keyword evidence="1" id="KW-0175">Coiled coil</keyword>
<sequence length="391" mass="41198">MRILFALSAVVLAGVAVAQDRSVESERARLVLARTAAEQARARAARLEREAIRASDAAAEAQAKEAAVAARIQGFEAEISAAEARVAILSTLQRRQARRLAEQQGPIVRLMAALQSLARRPAATALVQPGSISDLVHVRATLATVLPVVKTRTEEVRGELERSRKLREGASLAAGALQRSRAALARERAALAGLEAQHRLRARDLNRGAMFEQDRAIALGEEARDLVDLMDTLDRQADIRARLAALSGPAPRPADPESAASTPDEEPAAETPPVYRLPLAGPVVAGLGEVAPSGARSRGLTLTPRPQALAVAPAGGKVAFAGPFLRYGSIVVIDHGEGWTSLVTGLGPLSVKVGDEVAQGAPLGRAGGERPRVTVELRRRGRPVDITPLIG</sequence>
<gene>
    <name evidence="5" type="ORF">D1610_13720</name>
</gene>
<dbReference type="InterPro" id="IPR011055">
    <property type="entry name" value="Dup_hybrid_motif"/>
</dbReference>
<evidence type="ECO:0000259" key="4">
    <source>
        <dbReference type="Pfam" id="PF01551"/>
    </source>
</evidence>
<dbReference type="CDD" id="cd12797">
    <property type="entry name" value="M23_peptidase"/>
    <property type="match status" value="1"/>
</dbReference>
<name>A0A396RNL6_9SPHN</name>
<evidence type="ECO:0000313" key="6">
    <source>
        <dbReference type="Proteomes" id="UP000266693"/>
    </source>
</evidence>
<keyword evidence="3" id="KW-0732">Signal</keyword>
<evidence type="ECO:0000256" key="1">
    <source>
        <dbReference type="SAM" id="Coils"/>
    </source>
</evidence>
<protein>
    <submittedName>
        <fullName evidence="5">Metalloendopeptidase</fullName>
    </submittedName>
</protein>
<dbReference type="PANTHER" id="PTHR21666">
    <property type="entry name" value="PEPTIDASE-RELATED"/>
    <property type="match status" value="1"/>
</dbReference>
<evidence type="ECO:0000256" key="2">
    <source>
        <dbReference type="SAM" id="MobiDB-lite"/>
    </source>
</evidence>
<feature type="region of interest" description="Disordered" evidence="2">
    <location>
        <begin position="245"/>
        <end position="273"/>
    </location>
</feature>
<organism evidence="5 6">
    <name type="scientific">Sphingomonas gilva</name>
    <dbReference type="NCBI Taxonomy" id="2305907"/>
    <lineage>
        <taxon>Bacteria</taxon>
        <taxon>Pseudomonadati</taxon>
        <taxon>Pseudomonadota</taxon>
        <taxon>Alphaproteobacteria</taxon>
        <taxon>Sphingomonadales</taxon>
        <taxon>Sphingomonadaceae</taxon>
        <taxon>Sphingomonas</taxon>
    </lineage>
</organism>
<evidence type="ECO:0000256" key="3">
    <source>
        <dbReference type="SAM" id="SignalP"/>
    </source>
</evidence>
<feature type="coiled-coil region" evidence="1">
    <location>
        <begin position="30"/>
        <end position="64"/>
    </location>
</feature>
<proteinExistence type="predicted"/>
<evidence type="ECO:0000313" key="5">
    <source>
        <dbReference type="EMBL" id="RHW16782.1"/>
    </source>
</evidence>
<comment type="caution">
    <text evidence="5">The sequence shown here is derived from an EMBL/GenBank/DDBJ whole genome shotgun (WGS) entry which is preliminary data.</text>
</comment>
<reference evidence="5 6" key="1">
    <citation type="submission" date="2018-08" db="EMBL/GenBank/DDBJ databases">
        <title>The multiple taxonomic identification of Sphingomonas gilva.</title>
        <authorList>
            <person name="Zhu D."/>
            <person name="Zheng S."/>
        </authorList>
    </citation>
    <scope>NUCLEOTIDE SEQUENCE [LARGE SCALE GENOMIC DNA]</scope>
    <source>
        <strain evidence="5 6">ZDH117</strain>
    </source>
</reference>